<sequence length="243" mass="29046">MGIQENINQHLIHFEIKWIFQRFFAPPNFEELFLNILRSKKYKYIIIPINITLSNGNHSNGLIYNIDQFTMERFEPHGANYPYKFNYNPDLLDEIIYQKVSNILTTMYGKNIKLKYYKPNNYLPKIGFQTLENTEISVNKNIGDPNGFCTLWTIWYFDYRIRYGNKNAYRLANNLIKEIKINNYSFRTIIRNYSKNITDLRDAYLSQINRTVNDYLNNKFSISETKNLLNVILNDNAVYDTYI</sequence>
<dbReference type="EMBL" id="JN885998">
    <property type="protein sequence ID" value="AEX62743.1"/>
    <property type="molecule type" value="Genomic_DNA"/>
</dbReference>
<name>H2EEC0_9VIRU</name>
<organism evidence="1">
    <name type="scientific">Moumouvirus sp. 'Monve'</name>
    <dbReference type="NCBI Taxonomy" id="1128131"/>
    <lineage>
        <taxon>Viruses</taxon>
        <taxon>Varidnaviria</taxon>
        <taxon>Bamfordvirae</taxon>
        <taxon>Nucleocytoviricota</taxon>
        <taxon>Megaviricetes</taxon>
        <taxon>Imitervirales</taxon>
        <taxon>Mimiviridae</taxon>
        <taxon>Megamimivirinae</taxon>
        <taxon>Moumouvirus</taxon>
    </lineage>
</organism>
<accession>H2EEC0</accession>
<reference evidence="1" key="1">
    <citation type="submission" date="2011-10" db="EMBL/GenBank/DDBJ databases">
        <title>Provirophages and transpovirons: unique mobilome of giant viruses.</title>
        <authorList>
            <person name="Desnues C."/>
            <person name="LaScola B."/>
            <person name="Yutin N."/>
            <person name="Fournous G."/>
            <person name="Koonin E."/>
            <person name="Raoult D."/>
        </authorList>
    </citation>
    <scope>NUCLEOTIDE SEQUENCE</scope>
    <source>
        <strain evidence="1">Mv13-mv</strain>
    </source>
</reference>
<evidence type="ECO:0000313" key="1">
    <source>
        <dbReference type="EMBL" id="AEX62743.1"/>
    </source>
</evidence>
<protein>
    <submittedName>
        <fullName evidence="1">Putative ankyrin repeat protein</fullName>
    </submittedName>
</protein>
<gene>
    <name evidence="1" type="ORF">mv_L538</name>
</gene>
<proteinExistence type="predicted"/>